<evidence type="ECO:0000256" key="3">
    <source>
        <dbReference type="ARBA" id="ARBA00021315"/>
    </source>
</evidence>
<accession>A0A7C3LUB9</accession>
<evidence type="ECO:0000256" key="5">
    <source>
        <dbReference type="ARBA" id="ARBA00022763"/>
    </source>
</evidence>
<dbReference type="GO" id="GO:0005524">
    <property type="term" value="F:ATP binding"/>
    <property type="evidence" value="ECO:0007669"/>
    <property type="project" value="UniProtKB-KW"/>
</dbReference>
<dbReference type="AlphaFoldDB" id="A0A7C3LUB9"/>
<keyword evidence="6" id="KW-0067">ATP-binding</keyword>
<dbReference type="GO" id="GO:0006310">
    <property type="term" value="P:DNA recombination"/>
    <property type="evidence" value="ECO:0007669"/>
    <property type="project" value="InterPro"/>
</dbReference>
<dbReference type="GO" id="GO:0006281">
    <property type="term" value="P:DNA repair"/>
    <property type="evidence" value="ECO:0007669"/>
    <property type="project" value="UniProtKB-KW"/>
</dbReference>
<name>A0A7C3LUB9_9BACT</name>
<dbReference type="InterPro" id="IPR004604">
    <property type="entry name" value="DNA_recomb/repair_RecN"/>
</dbReference>
<gene>
    <name evidence="11" type="ORF">ENX03_08945</name>
</gene>
<comment type="similarity">
    <text evidence="2 9">Belongs to the RecN family.</text>
</comment>
<evidence type="ECO:0000256" key="6">
    <source>
        <dbReference type="ARBA" id="ARBA00022840"/>
    </source>
</evidence>
<evidence type="ECO:0000313" key="11">
    <source>
        <dbReference type="EMBL" id="HFT94039.1"/>
    </source>
</evidence>
<dbReference type="InterPro" id="IPR003395">
    <property type="entry name" value="RecF/RecN/SMC_N"/>
</dbReference>
<dbReference type="EMBL" id="DTMM01000186">
    <property type="protein sequence ID" value="HFT94039.1"/>
    <property type="molecule type" value="Genomic_DNA"/>
</dbReference>
<comment type="caution">
    <text evidence="11">The sequence shown here is derived from an EMBL/GenBank/DDBJ whole genome shotgun (WGS) entry which is preliminary data.</text>
</comment>
<evidence type="ECO:0000256" key="9">
    <source>
        <dbReference type="PIRNR" id="PIRNR003128"/>
    </source>
</evidence>
<dbReference type="GO" id="GO:0043590">
    <property type="term" value="C:bacterial nucleoid"/>
    <property type="evidence" value="ECO:0007669"/>
    <property type="project" value="TreeGrafter"/>
</dbReference>
<proteinExistence type="inferred from homology"/>
<evidence type="ECO:0000256" key="7">
    <source>
        <dbReference type="ARBA" id="ARBA00023204"/>
    </source>
</evidence>
<dbReference type="GO" id="GO:0009432">
    <property type="term" value="P:SOS response"/>
    <property type="evidence" value="ECO:0007669"/>
    <property type="project" value="TreeGrafter"/>
</dbReference>
<feature type="domain" description="RecF/RecN/SMC N-terminal" evidence="10">
    <location>
        <begin position="11"/>
        <end position="512"/>
    </location>
</feature>
<sequence>MQCNLEGEVLLHLKIANLATFRELSLDFSPGLTCVTGETGSGKSLFVDALSFLSGKKNRILFVRQGASEGFVEAIFSPAVSIPVFLAEAVRPGDDWVIRRTLLSNGRTRQQLNGGNITQSQLQELGDVLMDLVGQGEGFRLQNPRTHSEYLDVYGETLPLLMHYERLRAAVLEKKKSLADMEFQWLENERHRERIREISEDRESLAPEPGEWEKLQANLSVFLHNQDLLTAASHVYDQLYGEEDSILGRIRKMAQDLERLRAFDPRLEDVSIPLSEAYAILRETAEASRHYLDGLEFEPSVLAKTEARIHDYQRLARKYGVDSAELLAFFDSNSVDASKGTPEQLERLRKEVQDATRDLCVSRDTLTEKRRSASLRLGQEVTERLPRLRLEKSRFFVEIQPRNEDFLPGGGEEIRFFFTANTDLPPKPLDQVASGGELSRILLVLKQVLAEKDSVETLVFDEVDSGIGGEVGETVGDIIAEIAGSRQVIAITHLHQVARKAGSHLVIRKEQKDNVTESTIFWAEGEVRVFEIARMLGGSGLAPSTITLARELLIPGNGKNEK</sequence>
<evidence type="ECO:0000256" key="1">
    <source>
        <dbReference type="ARBA" id="ARBA00003618"/>
    </source>
</evidence>
<organism evidence="11">
    <name type="scientific">Leptospirillum ferriphilum</name>
    <dbReference type="NCBI Taxonomy" id="178606"/>
    <lineage>
        <taxon>Bacteria</taxon>
        <taxon>Pseudomonadati</taxon>
        <taxon>Nitrospirota</taxon>
        <taxon>Nitrospiria</taxon>
        <taxon>Nitrospirales</taxon>
        <taxon>Nitrospiraceae</taxon>
        <taxon>Leptospirillum</taxon>
    </lineage>
</organism>
<keyword evidence="5 9" id="KW-0227">DNA damage</keyword>
<comment type="function">
    <text evidence="1 9">May be involved in recombinational repair of damaged DNA.</text>
</comment>
<dbReference type="PANTHER" id="PTHR11059:SF0">
    <property type="entry name" value="DNA REPAIR PROTEIN RECN"/>
    <property type="match status" value="1"/>
</dbReference>
<evidence type="ECO:0000256" key="2">
    <source>
        <dbReference type="ARBA" id="ARBA00009441"/>
    </source>
</evidence>
<dbReference type="Gene3D" id="3.40.50.300">
    <property type="entry name" value="P-loop containing nucleotide triphosphate hydrolases"/>
    <property type="match status" value="2"/>
</dbReference>
<evidence type="ECO:0000256" key="4">
    <source>
        <dbReference type="ARBA" id="ARBA00022741"/>
    </source>
</evidence>
<dbReference type="InterPro" id="IPR027417">
    <property type="entry name" value="P-loop_NTPase"/>
</dbReference>
<evidence type="ECO:0000259" key="10">
    <source>
        <dbReference type="Pfam" id="PF02463"/>
    </source>
</evidence>
<dbReference type="PIRSF" id="PIRSF003128">
    <property type="entry name" value="RecN"/>
    <property type="match status" value="1"/>
</dbReference>
<keyword evidence="7 9" id="KW-0234">DNA repair</keyword>
<reference evidence="11" key="1">
    <citation type="journal article" date="2020" name="mSystems">
        <title>Genome- and Community-Level Interaction Insights into Carbon Utilization and Element Cycling Functions of Hydrothermarchaeota in Hydrothermal Sediment.</title>
        <authorList>
            <person name="Zhou Z."/>
            <person name="Liu Y."/>
            <person name="Xu W."/>
            <person name="Pan J."/>
            <person name="Luo Z.H."/>
            <person name="Li M."/>
        </authorList>
    </citation>
    <scope>NUCLEOTIDE SEQUENCE [LARGE SCALE GENOMIC DNA]</scope>
    <source>
        <strain evidence="11">SpSt-902</strain>
    </source>
</reference>
<dbReference type="PANTHER" id="PTHR11059">
    <property type="entry name" value="DNA REPAIR PROTEIN RECN"/>
    <property type="match status" value="1"/>
</dbReference>
<protein>
    <recommendedName>
        <fullName evidence="3 9">DNA repair protein RecN</fullName>
    </recommendedName>
    <alternativeName>
        <fullName evidence="8 9">Recombination protein N</fullName>
    </alternativeName>
</protein>
<evidence type="ECO:0000256" key="8">
    <source>
        <dbReference type="ARBA" id="ARBA00033408"/>
    </source>
</evidence>
<dbReference type="CDD" id="cd03241">
    <property type="entry name" value="ABC_RecN"/>
    <property type="match status" value="1"/>
</dbReference>
<keyword evidence="4" id="KW-0547">Nucleotide-binding</keyword>
<dbReference type="SUPFAM" id="SSF52540">
    <property type="entry name" value="P-loop containing nucleoside triphosphate hydrolases"/>
    <property type="match status" value="1"/>
</dbReference>
<dbReference type="Pfam" id="PF02463">
    <property type="entry name" value="SMC_N"/>
    <property type="match status" value="1"/>
</dbReference>